<dbReference type="Proteomes" id="UP000078237">
    <property type="component" value="Unassembled WGS sequence"/>
</dbReference>
<accession>A0A175WFN0</accession>
<name>A0A175WFN0_9PEZI</name>
<dbReference type="OrthoDB" id="4586776at2759"/>
<organism evidence="2 3">
    <name type="scientific">Madurella mycetomatis</name>
    <dbReference type="NCBI Taxonomy" id="100816"/>
    <lineage>
        <taxon>Eukaryota</taxon>
        <taxon>Fungi</taxon>
        <taxon>Dikarya</taxon>
        <taxon>Ascomycota</taxon>
        <taxon>Pezizomycotina</taxon>
        <taxon>Sordariomycetes</taxon>
        <taxon>Sordariomycetidae</taxon>
        <taxon>Sordariales</taxon>
        <taxon>Sordariales incertae sedis</taxon>
        <taxon>Madurella</taxon>
    </lineage>
</organism>
<gene>
    <name evidence="2" type="ORF">MMYC01_201083</name>
</gene>
<feature type="compositionally biased region" description="Acidic residues" evidence="1">
    <location>
        <begin position="78"/>
        <end position="92"/>
    </location>
</feature>
<dbReference type="AlphaFoldDB" id="A0A175WFN0"/>
<comment type="caution">
    <text evidence="2">The sequence shown here is derived from an EMBL/GenBank/DDBJ whole genome shotgun (WGS) entry which is preliminary data.</text>
</comment>
<evidence type="ECO:0000313" key="2">
    <source>
        <dbReference type="EMBL" id="KXX82637.1"/>
    </source>
</evidence>
<feature type="compositionally biased region" description="Polar residues" evidence="1">
    <location>
        <begin position="1"/>
        <end position="14"/>
    </location>
</feature>
<evidence type="ECO:0000313" key="3">
    <source>
        <dbReference type="Proteomes" id="UP000078237"/>
    </source>
</evidence>
<sequence length="147" mass="15506">MSSQQTPYPITRNLSEFAVSDTPATTSGTEGSGADYLDYRSHNLQQTHGGGGGSGSGNEGPKSQGKRRSTHCQSGGDEAGETEQNENVDADEQMATLAEGEVARAVERKAGTQSKHRSGRMLKSSRSPHGRGRGEVTLEANEAGLER</sequence>
<feature type="region of interest" description="Disordered" evidence="1">
    <location>
        <begin position="1"/>
        <end position="92"/>
    </location>
</feature>
<dbReference type="EMBL" id="LCTW02000010">
    <property type="protein sequence ID" value="KXX82637.1"/>
    <property type="molecule type" value="Genomic_DNA"/>
</dbReference>
<evidence type="ECO:0000256" key="1">
    <source>
        <dbReference type="SAM" id="MobiDB-lite"/>
    </source>
</evidence>
<feature type="compositionally biased region" description="Gly residues" evidence="1">
    <location>
        <begin position="48"/>
        <end position="58"/>
    </location>
</feature>
<dbReference type="VEuPathDB" id="FungiDB:MMYC01_201083"/>
<proteinExistence type="predicted"/>
<keyword evidence="3" id="KW-1185">Reference proteome</keyword>
<protein>
    <submittedName>
        <fullName evidence="2">Uncharacterized protein</fullName>
    </submittedName>
</protein>
<feature type="region of interest" description="Disordered" evidence="1">
    <location>
        <begin position="105"/>
        <end position="147"/>
    </location>
</feature>
<reference evidence="2 3" key="1">
    <citation type="journal article" date="2016" name="Genome Announc.">
        <title>Genome Sequence of Madurella mycetomatis mm55, Isolated from a Human Mycetoma Case in Sudan.</title>
        <authorList>
            <person name="Smit S."/>
            <person name="Derks M.F."/>
            <person name="Bervoets S."/>
            <person name="Fahal A."/>
            <person name="van Leeuwen W."/>
            <person name="van Belkum A."/>
            <person name="van de Sande W.W."/>
        </authorList>
    </citation>
    <scope>NUCLEOTIDE SEQUENCE [LARGE SCALE GENOMIC DNA]</scope>
    <source>
        <strain evidence="3">mm55</strain>
    </source>
</reference>